<dbReference type="InterPro" id="IPR025576">
    <property type="entry name" value="YwiC"/>
</dbReference>
<feature type="transmembrane region" description="Helical" evidence="1">
    <location>
        <begin position="92"/>
        <end position="113"/>
    </location>
</feature>
<comment type="caution">
    <text evidence="2">The sequence shown here is derived from an EMBL/GenBank/DDBJ whole genome shotgun (WGS) entry which is preliminary data.</text>
</comment>
<organism evidence="2 3">
    <name type="scientific">Roseiconus nitratireducens</name>
    <dbReference type="NCBI Taxonomy" id="2605748"/>
    <lineage>
        <taxon>Bacteria</taxon>
        <taxon>Pseudomonadati</taxon>
        <taxon>Planctomycetota</taxon>
        <taxon>Planctomycetia</taxon>
        <taxon>Pirellulales</taxon>
        <taxon>Pirellulaceae</taxon>
        <taxon>Roseiconus</taxon>
    </lineage>
</organism>
<keyword evidence="3" id="KW-1185">Reference proteome</keyword>
<accession>A0A5M6CU94</accession>
<feature type="transmembrane region" description="Helical" evidence="1">
    <location>
        <begin position="64"/>
        <end position="86"/>
    </location>
</feature>
<gene>
    <name evidence="2" type="ORF">FYK55_26245</name>
</gene>
<protein>
    <submittedName>
        <fullName evidence="2">YwiC-like family protein</fullName>
    </submittedName>
</protein>
<keyword evidence="1" id="KW-1133">Transmembrane helix</keyword>
<proteinExistence type="predicted"/>
<keyword evidence="1" id="KW-0472">Membrane</keyword>
<feature type="transmembrane region" description="Helical" evidence="1">
    <location>
        <begin position="120"/>
        <end position="139"/>
    </location>
</feature>
<sequence>MKPKEHGAYAIVTLPMVAALAMSGMGIVSLAVVVASLAGFFAHEPLLIALGHRGQRAQRAATWARYRATSLILLCVGAGTTAMWFGSAAVQVSLAGCLLLAIVSFALSIARFHRTLGGQLLGVVSLSVPCLPILLAGGVSWQRTLLIWIAWILGFLSTTLAVRGVIAAQKRQSRSVHWLGIGITTVSMIVLAFAGAWLPLATVPMIVASWLLLWQPPSAKHLRRVGWTLVSTTLLTGILLVICNHF</sequence>
<dbReference type="Proteomes" id="UP000324479">
    <property type="component" value="Unassembled WGS sequence"/>
</dbReference>
<evidence type="ECO:0000313" key="3">
    <source>
        <dbReference type="Proteomes" id="UP000324479"/>
    </source>
</evidence>
<evidence type="ECO:0000313" key="2">
    <source>
        <dbReference type="EMBL" id="KAA5538827.1"/>
    </source>
</evidence>
<feature type="transmembrane region" description="Helical" evidence="1">
    <location>
        <begin position="20"/>
        <end position="43"/>
    </location>
</feature>
<feature type="transmembrane region" description="Helical" evidence="1">
    <location>
        <begin position="178"/>
        <end position="205"/>
    </location>
</feature>
<dbReference type="AlphaFoldDB" id="A0A5M6CU94"/>
<feature type="transmembrane region" description="Helical" evidence="1">
    <location>
        <begin position="145"/>
        <end position="166"/>
    </location>
</feature>
<feature type="transmembrane region" description="Helical" evidence="1">
    <location>
        <begin position="225"/>
        <end position="243"/>
    </location>
</feature>
<dbReference type="EMBL" id="VWOX01000025">
    <property type="protein sequence ID" value="KAA5538827.1"/>
    <property type="molecule type" value="Genomic_DNA"/>
</dbReference>
<dbReference type="Pfam" id="PF14256">
    <property type="entry name" value="YwiC"/>
    <property type="match status" value="1"/>
</dbReference>
<evidence type="ECO:0000256" key="1">
    <source>
        <dbReference type="SAM" id="Phobius"/>
    </source>
</evidence>
<reference evidence="2 3" key="1">
    <citation type="submission" date="2019-08" db="EMBL/GenBank/DDBJ databases">
        <authorList>
            <person name="Dhanesh K."/>
            <person name="Kumar G."/>
            <person name="Sasikala C."/>
            <person name="Venkata Ramana C."/>
        </authorList>
    </citation>
    <scope>NUCLEOTIDE SEQUENCE [LARGE SCALE GENOMIC DNA]</scope>
    <source>
        <strain evidence="2 3">JC645</strain>
    </source>
</reference>
<keyword evidence="1" id="KW-0812">Transmembrane</keyword>
<name>A0A5M6CU94_9BACT</name>